<dbReference type="GO" id="GO:0008360">
    <property type="term" value="P:regulation of cell shape"/>
    <property type="evidence" value="ECO:0007669"/>
    <property type="project" value="UniProtKB-KW"/>
</dbReference>
<dbReference type="Gene3D" id="1.10.3810.10">
    <property type="entry name" value="Biosynthetic peptidoglycan transglycosylase-like"/>
    <property type="match status" value="1"/>
</dbReference>
<evidence type="ECO:0000256" key="8">
    <source>
        <dbReference type="ARBA" id="ARBA00022989"/>
    </source>
</evidence>
<evidence type="ECO:0000256" key="4">
    <source>
        <dbReference type="ARBA" id="ARBA00022679"/>
    </source>
</evidence>
<gene>
    <name evidence="12" type="ORF">HYY65_01465</name>
</gene>
<keyword evidence="2" id="KW-0997">Cell inner membrane</keyword>
<dbReference type="InterPro" id="IPR011812">
    <property type="entry name" value="Pep_trsgly"/>
</dbReference>
<evidence type="ECO:0000256" key="3">
    <source>
        <dbReference type="ARBA" id="ARBA00022676"/>
    </source>
</evidence>
<dbReference type="SUPFAM" id="SSF53955">
    <property type="entry name" value="Lysozyme-like"/>
    <property type="match status" value="1"/>
</dbReference>
<evidence type="ECO:0000256" key="10">
    <source>
        <dbReference type="ARBA" id="ARBA00023316"/>
    </source>
</evidence>
<keyword evidence="10" id="KW-0961">Cell wall biogenesis/degradation</keyword>
<dbReference type="PANTHER" id="PTHR30400:SF0">
    <property type="entry name" value="BIOSYNTHETIC PEPTIDOGLYCAN TRANSGLYCOSYLASE"/>
    <property type="match status" value="1"/>
</dbReference>
<dbReference type="AlphaFoldDB" id="A0A932GMN1"/>
<keyword evidence="5" id="KW-0812">Transmembrane</keyword>
<sequence length="112" mass="12727">FLWPGRSYLRKGLEAYFTVLLELLWPKRRILEVYLNVAEFGDGIYGVAAAAQAFFGKRPADLGRAEAALLAAVLPNPRRLHARNPSAYVRERARWIEEQMIQLGGPAYLRNL</sequence>
<dbReference type="GO" id="GO:0009274">
    <property type="term" value="C:peptidoglycan-based cell wall"/>
    <property type="evidence" value="ECO:0007669"/>
    <property type="project" value="InterPro"/>
</dbReference>
<accession>A0A932GMN1</accession>
<dbReference type="InterPro" id="IPR001264">
    <property type="entry name" value="Glyco_trans_51"/>
</dbReference>
<evidence type="ECO:0000256" key="9">
    <source>
        <dbReference type="ARBA" id="ARBA00023136"/>
    </source>
</evidence>
<dbReference type="PANTHER" id="PTHR30400">
    <property type="entry name" value="MONOFUNCTIONAL BIOSYNTHETIC PEPTIDOGLYCAN TRANSGLYCOSYLASE"/>
    <property type="match status" value="1"/>
</dbReference>
<dbReference type="EMBL" id="JACPSX010000026">
    <property type="protein sequence ID" value="MBI3013744.1"/>
    <property type="molecule type" value="Genomic_DNA"/>
</dbReference>
<comment type="caution">
    <text evidence="12">The sequence shown here is derived from an EMBL/GenBank/DDBJ whole genome shotgun (WGS) entry which is preliminary data.</text>
</comment>
<evidence type="ECO:0000256" key="7">
    <source>
        <dbReference type="ARBA" id="ARBA00022984"/>
    </source>
</evidence>
<protein>
    <submittedName>
        <fullName evidence="12">Transglycosylase domain-containing protein</fullName>
    </submittedName>
</protein>
<evidence type="ECO:0000256" key="1">
    <source>
        <dbReference type="ARBA" id="ARBA00022475"/>
    </source>
</evidence>
<evidence type="ECO:0000256" key="6">
    <source>
        <dbReference type="ARBA" id="ARBA00022960"/>
    </source>
</evidence>
<keyword evidence="1" id="KW-1003">Cell membrane</keyword>
<keyword evidence="4" id="KW-0808">Transferase</keyword>
<dbReference type="Proteomes" id="UP000741360">
    <property type="component" value="Unassembled WGS sequence"/>
</dbReference>
<proteinExistence type="predicted"/>
<dbReference type="InterPro" id="IPR023346">
    <property type="entry name" value="Lysozyme-like_dom_sf"/>
</dbReference>
<keyword evidence="7" id="KW-0573">Peptidoglycan synthesis</keyword>
<keyword evidence="3" id="KW-0328">Glycosyltransferase</keyword>
<keyword evidence="8" id="KW-1133">Transmembrane helix</keyword>
<dbReference type="Pfam" id="PF00912">
    <property type="entry name" value="Transgly"/>
    <property type="match status" value="1"/>
</dbReference>
<organism evidence="12 13">
    <name type="scientific">Tectimicrobiota bacterium</name>
    <dbReference type="NCBI Taxonomy" id="2528274"/>
    <lineage>
        <taxon>Bacteria</taxon>
        <taxon>Pseudomonadati</taxon>
        <taxon>Nitrospinota/Tectimicrobiota group</taxon>
        <taxon>Candidatus Tectimicrobiota</taxon>
    </lineage>
</organism>
<dbReference type="GO" id="GO:0009252">
    <property type="term" value="P:peptidoglycan biosynthetic process"/>
    <property type="evidence" value="ECO:0007669"/>
    <property type="project" value="UniProtKB-KW"/>
</dbReference>
<keyword evidence="9" id="KW-0472">Membrane</keyword>
<dbReference type="GO" id="GO:0016763">
    <property type="term" value="F:pentosyltransferase activity"/>
    <property type="evidence" value="ECO:0007669"/>
    <property type="project" value="InterPro"/>
</dbReference>
<evidence type="ECO:0000256" key="5">
    <source>
        <dbReference type="ARBA" id="ARBA00022692"/>
    </source>
</evidence>
<feature type="non-terminal residue" evidence="12">
    <location>
        <position position="1"/>
    </location>
</feature>
<dbReference type="GO" id="GO:0016020">
    <property type="term" value="C:membrane"/>
    <property type="evidence" value="ECO:0007669"/>
    <property type="project" value="InterPro"/>
</dbReference>
<evidence type="ECO:0000313" key="13">
    <source>
        <dbReference type="Proteomes" id="UP000741360"/>
    </source>
</evidence>
<reference evidence="12" key="1">
    <citation type="submission" date="2020-07" db="EMBL/GenBank/DDBJ databases">
        <title>Huge and variable diversity of episymbiotic CPR bacteria and DPANN archaea in groundwater ecosystems.</title>
        <authorList>
            <person name="He C.Y."/>
            <person name="Keren R."/>
            <person name="Whittaker M."/>
            <person name="Farag I.F."/>
            <person name="Doudna J."/>
            <person name="Cate J.H.D."/>
            <person name="Banfield J.F."/>
        </authorList>
    </citation>
    <scope>NUCLEOTIDE SEQUENCE</scope>
    <source>
        <strain evidence="12">NC_groundwater_717_Ag_S-0.2um_59_8</strain>
    </source>
</reference>
<dbReference type="InterPro" id="IPR036950">
    <property type="entry name" value="PBP_transglycosylase"/>
</dbReference>
<evidence type="ECO:0000259" key="11">
    <source>
        <dbReference type="Pfam" id="PF00912"/>
    </source>
</evidence>
<evidence type="ECO:0000256" key="2">
    <source>
        <dbReference type="ARBA" id="ARBA00022519"/>
    </source>
</evidence>
<evidence type="ECO:0000313" key="12">
    <source>
        <dbReference type="EMBL" id="MBI3013744.1"/>
    </source>
</evidence>
<feature type="domain" description="Glycosyl transferase family 51" evidence="11">
    <location>
        <begin position="2"/>
        <end position="100"/>
    </location>
</feature>
<name>A0A932GMN1_UNCTE</name>
<dbReference type="GO" id="GO:0071555">
    <property type="term" value="P:cell wall organization"/>
    <property type="evidence" value="ECO:0007669"/>
    <property type="project" value="UniProtKB-KW"/>
</dbReference>
<keyword evidence="6" id="KW-0133">Cell shape</keyword>